<dbReference type="NCBIfam" id="TIGR04183">
    <property type="entry name" value="Por_Secre_tail"/>
    <property type="match status" value="1"/>
</dbReference>
<feature type="domain" description="Secretion system C-terminal sorting" evidence="2">
    <location>
        <begin position="43"/>
        <end position="109"/>
    </location>
</feature>
<proteinExistence type="predicted"/>
<feature type="chain" id="PRO_5042202096" description="Secretion system C-terminal sorting domain-containing protein" evidence="1">
    <location>
        <begin position="23"/>
        <end position="120"/>
    </location>
</feature>
<keyword evidence="1" id="KW-0732">Signal</keyword>
<dbReference type="Proteomes" id="UP001185092">
    <property type="component" value="Unassembled WGS sequence"/>
</dbReference>
<dbReference type="AlphaFoldDB" id="A0AAE3XIP4"/>
<sequence length="120" mass="13877">MKIAKAVILFIFFSFCAINSYGQTEQPFIGLKNMKNRVQLFSSPTSSILSIKIDDANFDNLQFKVYNIVGNEVDISVETVKKNNYYRIPTSKFASGYYFLVLKDEKTRFQEALKFSKTRD</sequence>
<dbReference type="RefSeq" id="WP_309936566.1">
    <property type="nucleotide sequence ID" value="NZ_AP025305.1"/>
</dbReference>
<reference evidence="3" key="1">
    <citation type="submission" date="2023-07" db="EMBL/GenBank/DDBJ databases">
        <title>Genomic Encyclopedia of Type Strains, Phase IV (KMG-IV): sequencing the most valuable type-strain genomes for metagenomic binning, comparative biology and taxonomic classification.</title>
        <authorList>
            <person name="Goeker M."/>
        </authorList>
    </citation>
    <scope>NUCLEOTIDE SEQUENCE</scope>
    <source>
        <strain evidence="3">DSM 26174</strain>
    </source>
</reference>
<evidence type="ECO:0000313" key="4">
    <source>
        <dbReference type="Proteomes" id="UP001185092"/>
    </source>
</evidence>
<dbReference type="InterPro" id="IPR026444">
    <property type="entry name" value="Secre_tail"/>
</dbReference>
<dbReference type="Pfam" id="PF18962">
    <property type="entry name" value="Por_Secre_tail"/>
    <property type="match status" value="1"/>
</dbReference>
<feature type="signal peptide" evidence="1">
    <location>
        <begin position="1"/>
        <end position="22"/>
    </location>
</feature>
<protein>
    <recommendedName>
        <fullName evidence="2">Secretion system C-terminal sorting domain-containing protein</fullName>
    </recommendedName>
</protein>
<evidence type="ECO:0000313" key="3">
    <source>
        <dbReference type="EMBL" id="MDR6237127.1"/>
    </source>
</evidence>
<keyword evidence="4" id="KW-1185">Reference proteome</keyword>
<evidence type="ECO:0000256" key="1">
    <source>
        <dbReference type="SAM" id="SignalP"/>
    </source>
</evidence>
<accession>A0AAE3XIP4</accession>
<evidence type="ECO:0000259" key="2">
    <source>
        <dbReference type="Pfam" id="PF18962"/>
    </source>
</evidence>
<name>A0AAE3XIP4_9BACT</name>
<organism evidence="3 4">
    <name type="scientific">Aureibacter tunicatorum</name>
    <dbReference type="NCBI Taxonomy" id="866807"/>
    <lineage>
        <taxon>Bacteria</taxon>
        <taxon>Pseudomonadati</taxon>
        <taxon>Bacteroidota</taxon>
        <taxon>Cytophagia</taxon>
        <taxon>Cytophagales</taxon>
        <taxon>Persicobacteraceae</taxon>
        <taxon>Aureibacter</taxon>
    </lineage>
</organism>
<gene>
    <name evidence="3" type="ORF">HNQ88_000103</name>
</gene>
<comment type="caution">
    <text evidence="3">The sequence shown here is derived from an EMBL/GenBank/DDBJ whole genome shotgun (WGS) entry which is preliminary data.</text>
</comment>
<dbReference type="EMBL" id="JAVDQD010000001">
    <property type="protein sequence ID" value="MDR6237127.1"/>
    <property type="molecule type" value="Genomic_DNA"/>
</dbReference>